<proteinExistence type="predicted"/>
<sequence>MTRRGRNPAFVLGAFCAHHGWITWFGSPLPGLGPTYDEVATDKPPKHLPRLPSRQEKVFLIAGRGSVSLRPRPLPSINLTMFMWLVTSNSQPYLFMSGSSRKDLKRQEPRSLWRLSESSMVDCALGIALHAGRAAGSSFKNNQPHRLRVGTPPLLRGFCIHDVLGRRFPIMGLLRNCQDTLPNIKGSLRPPGYVHDQGLRLDPLPHLGILYGFAFFPPG</sequence>
<organism evidence="1 2">
    <name type="scientific">Blyttiomyces helicus</name>
    <dbReference type="NCBI Taxonomy" id="388810"/>
    <lineage>
        <taxon>Eukaryota</taxon>
        <taxon>Fungi</taxon>
        <taxon>Fungi incertae sedis</taxon>
        <taxon>Chytridiomycota</taxon>
        <taxon>Chytridiomycota incertae sedis</taxon>
        <taxon>Chytridiomycetes</taxon>
        <taxon>Chytridiomycetes incertae sedis</taxon>
        <taxon>Blyttiomyces</taxon>
    </lineage>
</organism>
<name>A0A4P9W0Q3_9FUNG</name>
<dbReference type="AlphaFoldDB" id="A0A4P9W0Q3"/>
<evidence type="ECO:0000313" key="2">
    <source>
        <dbReference type="Proteomes" id="UP000269721"/>
    </source>
</evidence>
<dbReference type="EMBL" id="KZ998802">
    <property type="protein sequence ID" value="RKO85731.1"/>
    <property type="molecule type" value="Genomic_DNA"/>
</dbReference>
<protein>
    <submittedName>
        <fullName evidence="1">Uncharacterized protein</fullName>
    </submittedName>
</protein>
<keyword evidence="2" id="KW-1185">Reference proteome</keyword>
<reference evidence="2" key="1">
    <citation type="journal article" date="2018" name="Nat. Microbiol.">
        <title>Leveraging single-cell genomics to expand the fungal tree of life.</title>
        <authorList>
            <person name="Ahrendt S.R."/>
            <person name="Quandt C.A."/>
            <person name="Ciobanu D."/>
            <person name="Clum A."/>
            <person name="Salamov A."/>
            <person name="Andreopoulos B."/>
            <person name="Cheng J.F."/>
            <person name="Woyke T."/>
            <person name="Pelin A."/>
            <person name="Henrissat B."/>
            <person name="Reynolds N.K."/>
            <person name="Benny G.L."/>
            <person name="Smith M.E."/>
            <person name="James T.Y."/>
            <person name="Grigoriev I.V."/>
        </authorList>
    </citation>
    <scope>NUCLEOTIDE SEQUENCE [LARGE SCALE GENOMIC DNA]</scope>
</reference>
<accession>A0A4P9W0Q3</accession>
<evidence type="ECO:0000313" key="1">
    <source>
        <dbReference type="EMBL" id="RKO85731.1"/>
    </source>
</evidence>
<gene>
    <name evidence="1" type="ORF">BDK51DRAFT_46202</name>
</gene>
<dbReference type="Proteomes" id="UP000269721">
    <property type="component" value="Unassembled WGS sequence"/>
</dbReference>